<keyword evidence="1" id="KW-0812">Transmembrane</keyword>
<protein>
    <submittedName>
        <fullName evidence="2">Uncharacterized protein</fullName>
    </submittedName>
</protein>
<proteinExistence type="predicted"/>
<feature type="transmembrane region" description="Helical" evidence="1">
    <location>
        <begin position="80"/>
        <end position="101"/>
    </location>
</feature>
<feature type="transmembrane region" description="Helical" evidence="1">
    <location>
        <begin position="52"/>
        <end position="68"/>
    </location>
</feature>
<sequence>MLPVADEPAATRRAFLMTLYTHRAISLGAVCLSFLVLGQATAHTVLVDHPLLLLPPLATWLAALAGFTRARGVLKSSLSALAHAAAAGFVGAALAIALAIGQQFTSALYPILARALFALWSCVLASLVAILSSETITPPCLILSAVGGSATVFVLAWLDGSWAELPATLMAFTGLYALLICDLPHLPRLMRRVGAADAALAAHALGSSWLLSTLLRLQGRGEGEEYTEKKVPV</sequence>
<organism evidence="2 3">
    <name type="scientific">Cutaneotrichosporon oleaginosum</name>
    <dbReference type="NCBI Taxonomy" id="879819"/>
    <lineage>
        <taxon>Eukaryota</taxon>
        <taxon>Fungi</taxon>
        <taxon>Dikarya</taxon>
        <taxon>Basidiomycota</taxon>
        <taxon>Agaricomycotina</taxon>
        <taxon>Tremellomycetes</taxon>
        <taxon>Trichosporonales</taxon>
        <taxon>Trichosporonaceae</taxon>
        <taxon>Cutaneotrichosporon</taxon>
    </lineage>
</organism>
<feature type="transmembrane region" description="Helical" evidence="1">
    <location>
        <begin position="107"/>
        <end position="131"/>
    </location>
</feature>
<reference evidence="2 3" key="1">
    <citation type="submission" date="2015-03" db="EMBL/GenBank/DDBJ databases">
        <title>Genomics and transcriptomics of the oil-accumulating basidiomycete yeast T. oleaginosus allow insights into substrate utilization and the diverse evolutionary trajectories of mating systems in fungi.</title>
        <authorList>
            <consortium name="DOE Joint Genome Institute"/>
            <person name="Kourist R."/>
            <person name="Kracht O."/>
            <person name="Bracharz F."/>
            <person name="Lipzen A."/>
            <person name="Nolan M."/>
            <person name="Ohm R."/>
            <person name="Grigoriev I."/>
            <person name="Sun S."/>
            <person name="Heitman J."/>
            <person name="Bruck T."/>
            <person name="Nowrousian M."/>
        </authorList>
    </citation>
    <scope>NUCLEOTIDE SEQUENCE [LARGE SCALE GENOMIC DNA]</scope>
    <source>
        <strain evidence="2 3">IBC0246</strain>
    </source>
</reference>
<feature type="transmembrane region" description="Helical" evidence="1">
    <location>
        <begin position="164"/>
        <end position="183"/>
    </location>
</feature>
<keyword evidence="3" id="KW-1185">Reference proteome</keyword>
<dbReference type="EMBL" id="KQ087204">
    <property type="protein sequence ID" value="KLT42560.1"/>
    <property type="molecule type" value="Genomic_DNA"/>
</dbReference>
<evidence type="ECO:0000313" key="2">
    <source>
        <dbReference type="EMBL" id="KLT42560.1"/>
    </source>
</evidence>
<evidence type="ECO:0000313" key="3">
    <source>
        <dbReference type="Proteomes" id="UP000053611"/>
    </source>
</evidence>
<dbReference type="RefSeq" id="XP_018279051.1">
    <property type="nucleotide sequence ID" value="XM_018423126.1"/>
</dbReference>
<accession>A0A0J0XN61</accession>
<name>A0A0J0XN61_9TREE</name>
<gene>
    <name evidence="2" type="ORF">CC85DRAFT_285480</name>
</gene>
<dbReference type="AlphaFoldDB" id="A0A0J0XN61"/>
<keyword evidence="1" id="KW-0472">Membrane</keyword>
<feature type="transmembrane region" description="Helical" evidence="1">
    <location>
        <begin position="140"/>
        <end position="158"/>
    </location>
</feature>
<dbReference type="GeneID" id="28983729"/>
<dbReference type="Proteomes" id="UP000053611">
    <property type="component" value="Unassembled WGS sequence"/>
</dbReference>
<evidence type="ECO:0000256" key="1">
    <source>
        <dbReference type="SAM" id="Phobius"/>
    </source>
</evidence>
<keyword evidence="1" id="KW-1133">Transmembrane helix</keyword>